<proteinExistence type="predicted"/>
<dbReference type="InterPro" id="IPR025508">
    <property type="entry name" value="DUF4395"/>
</dbReference>
<feature type="transmembrane region" description="Helical" evidence="1">
    <location>
        <begin position="21"/>
        <end position="42"/>
    </location>
</feature>
<feature type="transmembrane region" description="Helical" evidence="1">
    <location>
        <begin position="116"/>
        <end position="139"/>
    </location>
</feature>
<keyword evidence="1" id="KW-0812">Transmembrane</keyword>
<evidence type="ECO:0000313" key="3">
    <source>
        <dbReference type="EMBL" id="SVE49288.1"/>
    </source>
</evidence>
<gene>
    <name evidence="3" type="ORF">METZ01_LOCUS502142</name>
</gene>
<feature type="transmembrane region" description="Helical" evidence="1">
    <location>
        <begin position="90"/>
        <end position="110"/>
    </location>
</feature>
<name>A0A383DZL7_9ZZZZ</name>
<feature type="transmembrane region" description="Helical" evidence="1">
    <location>
        <begin position="48"/>
        <end position="69"/>
    </location>
</feature>
<organism evidence="3">
    <name type="scientific">marine metagenome</name>
    <dbReference type="NCBI Taxonomy" id="408172"/>
    <lineage>
        <taxon>unclassified sequences</taxon>
        <taxon>metagenomes</taxon>
        <taxon>ecological metagenomes</taxon>
    </lineage>
</organism>
<keyword evidence="1" id="KW-0472">Membrane</keyword>
<feature type="domain" description="DUF4395" evidence="2">
    <location>
        <begin position="13"/>
        <end position="141"/>
    </location>
</feature>
<protein>
    <recommendedName>
        <fullName evidence="2">DUF4395 domain-containing protein</fullName>
    </recommendedName>
</protein>
<dbReference type="Pfam" id="PF14340">
    <property type="entry name" value="DUF4395"/>
    <property type="match status" value="1"/>
</dbReference>
<evidence type="ECO:0000256" key="1">
    <source>
        <dbReference type="SAM" id="Phobius"/>
    </source>
</evidence>
<dbReference type="AlphaFoldDB" id="A0A383DZL7"/>
<accession>A0A383DZL7</accession>
<evidence type="ECO:0000259" key="2">
    <source>
        <dbReference type="Pfam" id="PF14340"/>
    </source>
</evidence>
<dbReference type="EMBL" id="UINC01221096">
    <property type="protein sequence ID" value="SVE49288.1"/>
    <property type="molecule type" value="Genomic_DNA"/>
</dbReference>
<reference evidence="3" key="1">
    <citation type="submission" date="2018-05" db="EMBL/GenBank/DDBJ databases">
        <authorList>
            <person name="Lanie J.A."/>
            <person name="Ng W.-L."/>
            <person name="Kazmierczak K.M."/>
            <person name="Andrzejewski T.M."/>
            <person name="Davidsen T.M."/>
            <person name="Wayne K.J."/>
            <person name="Tettelin H."/>
            <person name="Glass J.I."/>
            <person name="Rusch D."/>
            <person name="Podicherti R."/>
            <person name="Tsui H.-C.T."/>
            <person name="Winkler M.E."/>
        </authorList>
    </citation>
    <scope>NUCLEOTIDE SEQUENCE</scope>
</reference>
<keyword evidence="1" id="KW-1133">Transmembrane helix</keyword>
<sequence length="159" mass="17173">MFLSRLFSFPNPVNEITARTVAGMVLALSVLIVCTDEVWLLVFLTYGFLARVISGPTLSVMGQTAVRIVRILPFKERLVPGPPKRFAQGIGFVVSGTSLVLWLTMGSTIAKIGVALLILFSAMECILGVCAGCIAFGILMKMGVVPESVCEECRNFKVN</sequence>